<dbReference type="PROSITE" id="PS00108">
    <property type="entry name" value="PROTEIN_KINASE_ST"/>
    <property type="match status" value="1"/>
</dbReference>
<accession>A0A0B6ZU60</accession>
<dbReference type="SMART" id="SM00220">
    <property type="entry name" value="S_TKc"/>
    <property type="match status" value="1"/>
</dbReference>
<dbReference type="GO" id="GO:0005524">
    <property type="term" value="F:ATP binding"/>
    <property type="evidence" value="ECO:0007669"/>
    <property type="project" value="InterPro"/>
</dbReference>
<dbReference type="InterPro" id="IPR008271">
    <property type="entry name" value="Ser/Thr_kinase_AS"/>
</dbReference>
<dbReference type="SUPFAM" id="SSF56112">
    <property type="entry name" value="Protein kinase-like (PK-like)"/>
    <property type="match status" value="1"/>
</dbReference>
<organism evidence="2">
    <name type="scientific">Arion vulgaris</name>
    <dbReference type="NCBI Taxonomy" id="1028688"/>
    <lineage>
        <taxon>Eukaryota</taxon>
        <taxon>Metazoa</taxon>
        <taxon>Spiralia</taxon>
        <taxon>Lophotrochozoa</taxon>
        <taxon>Mollusca</taxon>
        <taxon>Gastropoda</taxon>
        <taxon>Heterobranchia</taxon>
        <taxon>Euthyneura</taxon>
        <taxon>Panpulmonata</taxon>
        <taxon>Eupulmonata</taxon>
        <taxon>Stylommatophora</taxon>
        <taxon>Helicina</taxon>
        <taxon>Arionoidea</taxon>
        <taxon>Arionidae</taxon>
        <taxon>Arion</taxon>
    </lineage>
</organism>
<dbReference type="GO" id="GO:0004672">
    <property type="term" value="F:protein kinase activity"/>
    <property type="evidence" value="ECO:0007669"/>
    <property type="project" value="InterPro"/>
</dbReference>
<gene>
    <name evidence="2" type="primary">ORF81102</name>
</gene>
<dbReference type="InterPro" id="IPR000719">
    <property type="entry name" value="Prot_kinase_dom"/>
</dbReference>
<dbReference type="SUPFAM" id="SSF50978">
    <property type="entry name" value="WD40 repeat-like"/>
    <property type="match status" value="1"/>
</dbReference>
<dbReference type="Gene3D" id="2.130.10.10">
    <property type="entry name" value="YVTN repeat-like/Quinoprotein amine dehydrogenase"/>
    <property type="match status" value="1"/>
</dbReference>
<dbReference type="InterPro" id="IPR036322">
    <property type="entry name" value="WD40_repeat_dom_sf"/>
</dbReference>
<dbReference type="AlphaFoldDB" id="A0A0B6ZU60"/>
<evidence type="ECO:0000259" key="1">
    <source>
        <dbReference type="PROSITE" id="PS50011"/>
    </source>
</evidence>
<dbReference type="InterPro" id="IPR056602">
    <property type="entry name" value="Beta-prop_LRRK2"/>
</dbReference>
<dbReference type="PANTHER" id="PTHR45756:SF1">
    <property type="entry name" value="PROTEIN KINASE DOMAIN CONTAINING PROTEIN"/>
    <property type="match status" value="1"/>
</dbReference>
<dbReference type="EMBL" id="HACG01025243">
    <property type="protein sequence ID" value="CEK72108.1"/>
    <property type="molecule type" value="Transcribed_RNA"/>
</dbReference>
<evidence type="ECO:0000313" key="2">
    <source>
        <dbReference type="EMBL" id="CEK72108.1"/>
    </source>
</evidence>
<sequence length="537" mass="60029">MIIYRDMKPDNVLIFSLAPDALINAKIADYGISQFTTLFGLTAQEGTPAYRAPEVIRGETYSFQADIFSLGILMYMVLTGGIHPFDNLKWCNSETDKAFAENLPIPPVTKKGCPPWPDYQELVTQCLNQVPDYRPKAIEVFNRLSSTELFSLREVLPVSVRTTVECMATQLLDSKNIRLWVASGDNEYMQLSWLNLLDYRDDSLRPDKMRRSVDNSGMGTMFRDGRVLCMLPVNKDHILLGTQAGKIWVFNAVTNELEHSSRQLQDSVLSLYLVQSRVDDPLVLAGLANGKIALYPISEILQEPTMDPIEMKLGEGYEPVRCIMRSGPERRTIASCGTKVVVMDTRMGVAVENIFDTVEGSNSASAPITSMACGRHLFVAHRSSNILQAWDITRSRQKFCLNISDTFKLPKKDGRITSLVLHDQKTLWVGTGGGQIALIDTNNLTPVIYTYRHTGSIRSLLSVKLKSTARYGPASSTSVILSGGLGFKSRSESDADRDNQYGCIGVWDADFPQTFKQFSDWSKKRKELSETSRRPTV</sequence>
<dbReference type="Pfam" id="PF23748">
    <property type="entry name" value="Beta-prop_LRRK2"/>
    <property type="match status" value="1"/>
</dbReference>
<feature type="domain" description="Protein kinase" evidence="1">
    <location>
        <begin position="1"/>
        <end position="150"/>
    </location>
</feature>
<reference evidence="2" key="1">
    <citation type="submission" date="2014-12" db="EMBL/GenBank/DDBJ databases">
        <title>Insight into the proteome of Arion vulgaris.</title>
        <authorList>
            <person name="Aradska J."/>
            <person name="Bulat T."/>
            <person name="Smidak R."/>
            <person name="Sarate P."/>
            <person name="Gangsoo J."/>
            <person name="Sialana F."/>
            <person name="Bilban M."/>
            <person name="Lubec G."/>
        </authorList>
    </citation>
    <scope>NUCLEOTIDE SEQUENCE</scope>
    <source>
        <tissue evidence="2">Skin</tissue>
    </source>
</reference>
<dbReference type="Gene3D" id="1.10.510.10">
    <property type="entry name" value="Transferase(Phosphotransferase) domain 1"/>
    <property type="match status" value="1"/>
</dbReference>
<dbReference type="PANTHER" id="PTHR45756">
    <property type="entry name" value="PALMITOYLTRANSFERASE"/>
    <property type="match status" value="1"/>
</dbReference>
<protein>
    <recommendedName>
        <fullName evidence="1">Protein kinase domain-containing protein</fullName>
    </recommendedName>
</protein>
<proteinExistence type="predicted"/>
<dbReference type="InterPro" id="IPR053215">
    <property type="entry name" value="TKL_Ser/Thr_kinase"/>
</dbReference>
<dbReference type="Pfam" id="PF00069">
    <property type="entry name" value="Pkinase"/>
    <property type="match status" value="1"/>
</dbReference>
<dbReference type="InterPro" id="IPR015943">
    <property type="entry name" value="WD40/YVTN_repeat-like_dom_sf"/>
</dbReference>
<dbReference type="InterPro" id="IPR011009">
    <property type="entry name" value="Kinase-like_dom_sf"/>
</dbReference>
<name>A0A0B6ZU60_9EUPU</name>
<dbReference type="PROSITE" id="PS50011">
    <property type="entry name" value="PROTEIN_KINASE_DOM"/>
    <property type="match status" value="1"/>
</dbReference>